<dbReference type="EMBL" id="JBAHYK010000187">
    <property type="protein sequence ID" value="KAL0576955.1"/>
    <property type="molecule type" value="Genomic_DNA"/>
</dbReference>
<gene>
    <name evidence="3" type="ORF">V5O48_005026</name>
</gene>
<dbReference type="PANTHER" id="PTHR38926">
    <property type="entry name" value="F-BOX DOMAIN CONTAINING PROTEIN, EXPRESSED"/>
    <property type="match status" value="1"/>
</dbReference>
<evidence type="ECO:0000313" key="4">
    <source>
        <dbReference type="Proteomes" id="UP001465976"/>
    </source>
</evidence>
<evidence type="ECO:0000313" key="3">
    <source>
        <dbReference type="EMBL" id="KAL0576955.1"/>
    </source>
</evidence>
<dbReference type="Gene3D" id="1.20.1280.50">
    <property type="match status" value="1"/>
</dbReference>
<name>A0ABR3FNE6_9AGAR</name>
<organism evidence="3 4">
    <name type="scientific">Marasmius crinis-equi</name>
    <dbReference type="NCBI Taxonomy" id="585013"/>
    <lineage>
        <taxon>Eukaryota</taxon>
        <taxon>Fungi</taxon>
        <taxon>Dikarya</taxon>
        <taxon>Basidiomycota</taxon>
        <taxon>Agaricomycotina</taxon>
        <taxon>Agaricomycetes</taxon>
        <taxon>Agaricomycetidae</taxon>
        <taxon>Agaricales</taxon>
        <taxon>Marasmiineae</taxon>
        <taxon>Marasmiaceae</taxon>
        <taxon>Marasmius</taxon>
    </lineage>
</organism>
<dbReference type="InterPro" id="IPR032675">
    <property type="entry name" value="LRR_dom_sf"/>
</dbReference>
<evidence type="ECO:0000256" key="1">
    <source>
        <dbReference type="SAM" id="Coils"/>
    </source>
</evidence>
<dbReference type="PROSITE" id="PS50181">
    <property type="entry name" value="FBOX"/>
    <property type="match status" value="1"/>
</dbReference>
<keyword evidence="1" id="KW-0175">Coiled coil</keyword>
<dbReference type="SUPFAM" id="SSF52047">
    <property type="entry name" value="RNI-like"/>
    <property type="match status" value="1"/>
</dbReference>
<keyword evidence="4" id="KW-1185">Reference proteome</keyword>
<dbReference type="PANTHER" id="PTHR38926:SF5">
    <property type="entry name" value="F-BOX AND LEUCINE-RICH REPEAT PROTEIN 6"/>
    <property type="match status" value="1"/>
</dbReference>
<accession>A0ABR3FNE6</accession>
<proteinExistence type="predicted"/>
<dbReference type="InterPro" id="IPR001810">
    <property type="entry name" value="F-box_dom"/>
</dbReference>
<reference evidence="3 4" key="1">
    <citation type="submission" date="2024-02" db="EMBL/GenBank/DDBJ databases">
        <title>A draft genome for the cacao thread blight pathogen Marasmius crinis-equi.</title>
        <authorList>
            <person name="Cohen S.P."/>
            <person name="Baruah I.K."/>
            <person name="Amoako-Attah I."/>
            <person name="Bukari Y."/>
            <person name="Meinhardt L.W."/>
            <person name="Bailey B.A."/>
        </authorList>
    </citation>
    <scope>NUCLEOTIDE SEQUENCE [LARGE SCALE GENOMIC DNA]</scope>
    <source>
        <strain evidence="3 4">GH-76</strain>
    </source>
</reference>
<dbReference type="Gene3D" id="3.80.10.10">
    <property type="entry name" value="Ribonuclease Inhibitor"/>
    <property type="match status" value="1"/>
</dbReference>
<protein>
    <recommendedName>
        <fullName evidence="2">F-box domain-containing protein</fullName>
    </recommendedName>
</protein>
<feature type="domain" description="F-box" evidence="2">
    <location>
        <begin position="93"/>
        <end position="156"/>
    </location>
</feature>
<sequence length="556" mass="64053">MQSTAGFRISLCSRCNAEFQPHTPRFPFSWDNLRSNYYPSSSEASRIYESMDDAKRELERYDEEINRARKSLEKLEEERGRLRKEMEGNQGLLSPVRRLPSEILQSIFTFLSESEGYSLAISKSGSVVHSPTFNLSRTSTYWRRIVHSTPDLWRSISIDVIGLDGKRRLVRLVNAYLENSGQSPLNIQITDDDFSPDDDQYIISVGNTGLDVFKALVMHSERWVKVDLRFRQDIFRMLETGSFQLPHLEELSMQSIQLTTTIRAACSKTSTLRTLKVDGFTYYGIAFPYHTLQDLVVGEIKSCQLFLRMLPLCNNLKSLRVDRFWATRDHGTLISASPSLPITCTFLERLSFTLTHWERLHMFFESLNFPALTEIEITLSYGFDKSVWPSEDFVGMLRRSRCSLRRLKLFFCPLSDSYLLDLFRLMPDLEEFALEEVSWMTCVTPHLLTSLTLAPEDGISSTALLPKLKRLSIHCMKAWDYSDVAEVVVTMLESRRDERLLQTRQCSRLDEVSLSLYPEDPIVGLNDPLHIHFGEEPLRRLGVLQDGGLRMGLTVE</sequence>
<evidence type="ECO:0000259" key="2">
    <source>
        <dbReference type="PROSITE" id="PS50181"/>
    </source>
</evidence>
<dbReference type="Proteomes" id="UP001465976">
    <property type="component" value="Unassembled WGS sequence"/>
</dbReference>
<comment type="caution">
    <text evidence="3">The sequence shown here is derived from an EMBL/GenBank/DDBJ whole genome shotgun (WGS) entry which is preliminary data.</text>
</comment>
<feature type="coiled-coil region" evidence="1">
    <location>
        <begin position="44"/>
        <end position="92"/>
    </location>
</feature>
<dbReference type="Pfam" id="PF12937">
    <property type="entry name" value="F-box-like"/>
    <property type="match status" value="1"/>
</dbReference>